<dbReference type="RefSeq" id="WP_179535899.1">
    <property type="nucleotide sequence ID" value="NZ_JACBYW010000005.1"/>
</dbReference>
<comment type="caution">
    <text evidence="1">The sequence shown here is derived from an EMBL/GenBank/DDBJ whole genome shotgun (WGS) entry which is preliminary data.</text>
</comment>
<sequence length="131" mass="14158">MPEKQGLTGNLSATNDAMQGIITAANKGEFTITPDAGDELIQIFEELDDWLESAKYELTTLKQRTPLGNSPAGESISNFNKTVAAGDEESYEALLQKLSKNTPEVISSIKQGIALYQKTDDNNSSQMGNLS</sequence>
<dbReference type="AlphaFoldDB" id="A0A852ZBQ7"/>
<evidence type="ECO:0000313" key="2">
    <source>
        <dbReference type="Proteomes" id="UP000548304"/>
    </source>
</evidence>
<proteinExistence type="predicted"/>
<accession>A0A852ZBQ7</accession>
<dbReference type="EMBL" id="JACBYW010000005">
    <property type="protein sequence ID" value="NYH79473.1"/>
    <property type="molecule type" value="Genomic_DNA"/>
</dbReference>
<name>A0A852ZBQ7_9ACTN</name>
<keyword evidence="2" id="KW-1185">Reference proteome</keyword>
<evidence type="ECO:0000313" key="1">
    <source>
        <dbReference type="EMBL" id="NYH79473.1"/>
    </source>
</evidence>
<protein>
    <recommendedName>
        <fullName evidence="3">PE family protein</fullName>
    </recommendedName>
</protein>
<reference evidence="1 2" key="1">
    <citation type="submission" date="2020-07" db="EMBL/GenBank/DDBJ databases">
        <title>Genomic Encyclopedia of Type Strains, Phase III (KMG-III): the genomes of soil and plant-associated and newly described type strains.</title>
        <authorList>
            <person name="Whitman W."/>
        </authorList>
    </citation>
    <scope>NUCLEOTIDE SEQUENCE [LARGE SCALE GENOMIC DNA]</scope>
    <source>
        <strain evidence="1 2">CECT 8576</strain>
    </source>
</reference>
<organism evidence="1 2">
    <name type="scientific">Actinopolyspora biskrensis</name>
    <dbReference type="NCBI Taxonomy" id="1470178"/>
    <lineage>
        <taxon>Bacteria</taxon>
        <taxon>Bacillati</taxon>
        <taxon>Actinomycetota</taxon>
        <taxon>Actinomycetes</taxon>
        <taxon>Actinopolysporales</taxon>
        <taxon>Actinopolysporaceae</taxon>
        <taxon>Actinopolyspora</taxon>
    </lineage>
</organism>
<gene>
    <name evidence="1" type="ORF">FHR84_002811</name>
</gene>
<evidence type="ECO:0008006" key="3">
    <source>
        <dbReference type="Google" id="ProtNLM"/>
    </source>
</evidence>
<dbReference type="Proteomes" id="UP000548304">
    <property type="component" value="Unassembled WGS sequence"/>
</dbReference>